<name>A0A5D4T3Q0_9BACI</name>
<sequence length="395" mass="45385">MKNQWMNFFSGTVKIIIHGKGVERFLNDCTRSGIQVWQVKKLGEEAYTCHVLLKDVRKLRRLIKKQDCKFRFLTRKGLPFLTQYSLKNSGLIVGIIAAFLTVFLLSNMVWGIEIKGAEPATEHKIMQELDKLGVKKGKFQFFIKDVESIQRYLTDTISEITWIGVVLNGTSYHFEVVEKNEPEKLEALSPRSLVAKKKAMVAKIYVEKGQPLVQVNDYVDKGQVLVSGLIGREDNKRSIAAVGEVLGETWYLTSVDVPVKTTLPVLTGEAYNKHYLRVGSVEIPVWGFFQEDFERQEEYEAERPFYFWKWKLPLSYVGKTVHEQEIVERIYDDEEVIEEALEIGRNQVLSNLGEDAEIKGEKVLRTHKENGKVSVDIHYQVIENIVKIEPIIQGD</sequence>
<evidence type="ECO:0000313" key="2">
    <source>
        <dbReference type="EMBL" id="TYS68786.1"/>
    </source>
</evidence>
<keyword evidence="1" id="KW-0472">Membrane</keyword>
<gene>
    <name evidence="2" type="primary">yqfD</name>
    <name evidence="2" type="ORF">FZC76_07540</name>
</gene>
<dbReference type="Pfam" id="PF06898">
    <property type="entry name" value="YqfD"/>
    <property type="match status" value="1"/>
</dbReference>
<accession>A0A5D4T3Q0</accession>
<dbReference type="PIRSF" id="PIRSF029895">
    <property type="entry name" value="SpoIV"/>
    <property type="match status" value="1"/>
</dbReference>
<dbReference type="STRING" id="79883.GCA_001636495_01930"/>
<protein>
    <submittedName>
        <fullName evidence="2">Sporulation protein YqfD</fullName>
    </submittedName>
</protein>
<comment type="caution">
    <text evidence="2">The sequence shown here is derived from an EMBL/GenBank/DDBJ whole genome shotgun (WGS) entry which is preliminary data.</text>
</comment>
<dbReference type="EMBL" id="VTEV01000003">
    <property type="protein sequence ID" value="TYS68786.1"/>
    <property type="molecule type" value="Genomic_DNA"/>
</dbReference>
<evidence type="ECO:0000313" key="3">
    <source>
        <dbReference type="Proteomes" id="UP000322524"/>
    </source>
</evidence>
<proteinExistence type="predicted"/>
<dbReference type="NCBIfam" id="TIGR02876">
    <property type="entry name" value="spore_yqfD"/>
    <property type="match status" value="1"/>
</dbReference>
<dbReference type="RefSeq" id="WP_148987646.1">
    <property type="nucleotide sequence ID" value="NZ_VTEV01000003.1"/>
</dbReference>
<keyword evidence="1" id="KW-0812">Transmembrane</keyword>
<feature type="transmembrane region" description="Helical" evidence="1">
    <location>
        <begin position="91"/>
        <end position="112"/>
    </location>
</feature>
<keyword evidence="1" id="KW-1133">Transmembrane helix</keyword>
<dbReference type="OrthoDB" id="1640349at2"/>
<dbReference type="Proteomes" id="UP000322524">
    <property type="component" value="Unassembled WGS sequence"/>
</dbReference>
<evidence type="ECO:0000256" key="1">
    <source>
        <dbReference type="SAM" id="Phobius"/>
    </source>
</evidence>
<organism evidence="2 3">
    <name type="scientific">Sutcliffiella horikoshii</name>
    <dbReference type="NCBI Taxonomy" id="79883"/>
    <lineage>
        <taxon>Bacteria</taxon>
        <taxon>Bacillati</taxon>
        <taxon>Bacillota</taxon>
        <taxon>Bacilli</taxon>
        <taxon>Bacillales</taxon>
        <taxon>Bacillaceae</taxon>
        <taxon>Sutcliffiella</taxon>
    </lineage>
</organism>
<dbReference type="InterPro" id="IPR010690">
    <property type="entry name" value="YqfD"/>
</dbReference>
<reference evidence="2 3" key="1">
    <citation type="submission" date="2019-08" db="EMBL/GenBank/DDBJ databases">
        <title>Bacillus genomes from the desert of Cuatro Cienegas, Coahuila.</title>
        <authorList>
            <person name="Olmedo-Alvarez G."/>
        </authorList>
    </citation>
    <scope>NUCLEOTIDE SEQUENCE [LARGE SCALE GENOMIC DNA]</scope>
    <source>
        <strain evidence="2 3">CH28_1T</strain>
    </source>
</reference>
<dbReference type="AlphaFoldDB" id="A0A5D4T3Q0"/>